<dbReference type="InterPro" id="IPR012944">
    <property type="entry name" value="SusD_RagB_dom"/>
</dbReference>
<evidence type="ECO:0000256" key="3">
    <source>
        <dbReference type="ARBA" id="ARBA00022729"/>
    </source>
</evidence>
<dbReference type="Gene3D" id="1.25.40.390">
    <property type="match status" value="1"/>
</dbReference>
<gene>
    <name evidence="9" type="ORF">RHP49_11155</name>
</gene>
<keyword evidence="5" id="KW-0998">Cell outer membrane</keyword>
<sequence length="640" mass="73327">MKNIKNNILLVIIMTGFLVSCSTDFLEEKTELNQATTQIYEDENLSRTYINGLYKLVVAPNDKDLSNYHLMAFIHGNESLFGSATDEKGDENDLNKEYTSILNTNNHCLKSIYSKSVDNDIWGMIRYCNEYFDNVDNYEGLSDEFKNTAKGQFYYFRGLLYFELVRLYGGVPIITTNKTELDIEIPRSSSGEVINQIVADLDMAEALLPTSWSGSDYGRVTNLSASALKGRVLLTWASPLFNRTDDQARWQRAYDACKSAYDVCTAAGKGLNPDWKNMWFEEEGNPEAITVVGYNNHDDSDRKNNANERKARSRAAGGDGSISPTKNIMDAFPMKDGTAYDPNSNLNDFYKDRDPRFYNTFSYNGSIWPWSQEPEWKNWTYYWHDEAGGDPENSTEQDNNATGVYLRKFTNDNFEYDDDDKFRYSGTDYMEFRFAEVVLNLAEAAVGIDNLSEAKGYLKKIRERAGIENNDGDYGLSAVSSRDQHFAACINERKVELAYENKRFFDLRRWLLFNDNFGTVTQLNQTPIDGIRRQGYYVVVKDYVGSDDPLKGDIIDRDADASNYPAGVTTYEEYVDYLYDNYFEVVVRDDVDDNGFSFTWYDEYYFFGIYEDALKKSPYLKQTQGWGNGFGAGVFDPLAE</sequence>
<dbReference type="InterPro" id="IPR033985">
    <property type="entry name" value="SusD-like_N"/>
</dbReference>
<evidence type="ECO:0000313" key="10">
    <source>
        <dbReference type="Proteomes" id="UP001303407"/>
    </source>
</evidence>
<evidence type="ECO:0000256" key="2">
    <source>
        <dbReference type="ARBA" id="ARBA00006275"/>
    </source>
</evidence>
<comment type="subcellular location">
    <subcellularLocation>
        <location evidence="1">Cell outer membrane</location>
    </subcellularLocation>
</comment>
<feature type="domain" description="SusD-like N-terminal" evidence="8">
    <location>
        <begin position="24"/>
        <end position="234"/>
    </location>
</feature>
<dbReference type="EMBL" id="CP134536">
    <property type="protein sequence ID" value="WNH11461.1"/>
    <property type="molecule type" value="Genomic_DNA"/>
</dbReference>
<evidence type="ECO:0000313" key="9">
    <source>
        <dbReference type="EMBL" id="WNH11461.1"/>
    </source>
</evidence>
<reference evidence="9 10" key="1">
    <citation type="submission" date="2023-09" db="EMBL/GenBank/DDBJ databases">
        <title>Thalassobella suaedae gen. nov., sp. nov., a marine bacterium of the family Flavobacteriaceae isolated from a halophyte Suaeda japonica.</title>
        <authorList>
            <person name="Lee S.Y."/>
            <person name="Hwang C.Y."/>
        </authorList>
    </citation>
    <scope>NUCLEOTIDE SEQUENCE [LARGE SCALE GENOMIC DNA]</scope>
    <source>
        <strain evidence="9 10">HL-DH10</strain>
    </source>
</reference>
<evidence type="ECO:0000256" key="1">
    <source>
        <dbReference type="ARBA" id="ARBA00004442"/>
    </source>
</evidence>
<keyword evidence="4" id="KW-0472">Membrane</keyword>
<dbReference type="Proteomes" id="UP001303407">
    <property type="component" value="Chromosome"/>
</dbReference>
<dbReference type="Pfam" id="PF14322">
    <property type="entry name" value="SusD-like_3"/>
    <property type="match status" value="1"/>
</dbReference>
<evidence type="ECO:0000256" key="6">
    <source>
        <dbReference type="SAM" id="MobiDB-lite"/>
    </source>
</evidence>
<evidence type="ECO:0000256" key="5">
    <source>
        <dbReference type="ARBA" id="ARBA00023237"/>
    </source>
</evidence>
<proteinExistence type="inferred from homology"/>
<evidence type="ECO:0000256" key="4">
    <source>
        <dbReference type="ARBA" id="ARBA00023136"/>
    </source>
</evidence>
<dbReference type="InterPro" id="IPR011990">
    <property type="entry name" value="TPR-like_helical_dom_sf"/>
</dbReference>
<feature type="compositionally biased region" description="Basic and acidic residues" evidence="6">
    <location>
        <begin position="296"/>
        <end position="310"/>
    </location>
</feature>
<keyword evidence="3" id="KW-0732">Signal</keyword>
<dbReference type="RefSeq" id="WP_415861443.1">
    <property type="nucleotide sequence ID" value="NZ_CP134536.1"/>
</dbReference>
<comment type="similarity">
    <text evidence="2">Belongs to the SusD family.</text>
</comment>
<name>A0ABY9Y083_9FLAO</name>
<protein>
    <submittedName>
        <fullName evidence="9">RagB/SusD family nutrient uptake outer membrane protein</fullName>
    </submittedName>
</protein>
<keyword evidence="10" id="KW-1185">Reference proteome</keyword>
<feature type="region of interest" description="Disordered" evidence="6">
    <location>
        <begin position="294"/>
        <end position="328"/>
    </location>
</feature>
<accession>A0ABY9Y083</accession>
<organism evidence="9 10">
    <name type="scientific">Thalassobellus suaedae</name>
    <dbReference type="NCBI Taxonomy" id="3074124"/>
    <lineage>
        <taxon>Bacteria</taxon>
        <taxon>Pseudomonadati</taxon>
        <taxon>Bacteroidota</taxon>
        <taxon>Flavobacteriia</taxon>
        <taxon>Flavobacteriales</taxon>
        <taxon>Flavobacteriaceae</taxon>
        <taxon>Thalassobellus</taxon>
    </lineage>
</organism>
<feature type="domain" description="RagB/SusD" evidence="7">
    <location>
        <begin position="293"/>
        <end position="626"/>
    </location>
</feature>
<dbReference type="Pfam" id="PF07980">
    <property type="entry name" value="SusD_RagB"/>
    <property type="match status" value="1"/>
</dbReference>
<evidence type="ECO:0000259" key="8">
    <source>
        <dbReference type="Pfam" id="PF14322"/>
    </source>
</evidence>
<dbReference type="SUPFAM" id="SSF48452">
    <property type="entry name" value="TPR-like"/>
    <property type="match status" value="1"/>
</dbReference>
<evidence type="ECO:0000259" key="7">
    <source>
        <dbReference type="Pfam" id="PF07980"/>
    </source>
</evidence>